<dbReference type="EMBL" id="CP036274">
    <property type="protein sequence ID" value="QDU25580.1"/>
    <property type="molecule type" value="Genomic_DNA"/>
</dbReference>
<organism evidence="1 2">
    <name type="scientific">Anatilimnocola aggregata</name>
    <dbReference type="NCBI Taxonomy" id="2528021"/>
    <lineage>
        <taxon>Bacteria</taxon>
        <taxon>Pseudomonadati</taxon>
        <taxon>Planctomycetota</taxon>
        <taxon>Planctomycetia</taxon>
        <taxon>Pirellulales</taxon>
        <taxon>Pirellulaceae</taxon>
        <taxon>Anatilimnocola</taxon>
    </lineage>
</organism>
<dbReference type="KEGG" id="aagg:ETAA8_06500"/>
<dbReference type="RefSeq" id="WP_145084754.1">
    <property type="nucleotide sequence ID" value="NZ_CP036274.1"/>
</dbReference>
<reference evidence="1 2" key="1">
    <citation type="submission" date="2019-02" db="EMBL/GenBank/DDBJ databases">
        <title>Deep-cultivation of Planctomycetes and their phenomic and genomic characterization uncovers novel biology.</title>
        <authorList>
            <person name="Wiegand S."/>
            <person name="Jogler M."/>
            <person name="Boedeker C."/>
            <person name="Pinto D."/>
            <person name="Vollmers J."/>
            <person name="Rivas-Marin E."/>
            <person name="Kohn T."/>
            <person name="Peeters S.H."/>
            <person name="Heuer A."/>
            <person name="Rast P."/>
            <person name="Oberbeckmann S."/>
            <person name="Bunk B."/>
            <person name="Jeske O."/>
            <person name="Meyerdierks A."/>
            <person name="Storesund J.E."/>
            <person name="Kallscheuer N."/>
            <person name="Luecker S."/>
            <person name="Lage O.M."/>
            <person name="Pohl T."/>
            <person name="Merkel B.J."/>
            <person name="Hornburger P."/>
            <person name="Mueller R.-W."/>
            <person name="Bruemmer F."/>
            <person name="Labrenz M."/>
            <person name="Spormann A.M."/>
            <person name="Op den Camp H."/>
            <person name="Overmann J."/>
            <person name="Amann R."/>
            <person name="Jetten M.S.M."/>
            <person name="Mascher T."/>
            <person name="Medema M.H."/>
            <person name="Devos D.P."/>
            <person name="Kaster A.-K."/>
            <person name="Ovreas L."/>
            <person name="Rohde M."/>
            <person name="Galperin M.Y."/>
            <person name="Jogler C."/>
        </authorList>
    </citation>
    <scope>NUCLEOTIDE SEQUENCE [LARGE SCALE GENOMIC DNA]</scope>
    <source>
        <strain evidence="1 2">ETA_A8</strain>
    </source>
</reference>
<proteinExistence type="predicted"/>
<dbReference type="Proteomes" id="UP000315017">
    <property type="component" value="Chromosome"/>
</dbReference>
<evidence type="ECO:0000313" key="2">
    <source>
        <dbReference type="Proteomes" id="UP000315017"/>
    </source>
</evidence>
<accession>A0A517Y5U4</accession>
<gene>
    <name evidence="1" type="ORF">ETAA8_06500</name>
</gene>
<dbReference type="AlphaFoldDB" id="A0A517Y5U4"/>
<sequence length="118" mass="13398">MIATTPQKLTAAETSRGVALERLIRVVQALQRERYGLLLDDLVAEVSEYMGRPWCHRTIRRDIQILTYVGLAEIIDCRCCWIGTGGFFEQPATAISLAADRAIHQQQAHWFQADPETR</sequence>
<protein>
    <submittedName>
        <fullName evidence="1">Uncharacterized protein</fullName>
    </submittedName>
</protein>
<keyword evidence="2" id="KW-1185">Reference proteome</keyword>
<evidence type="ECO:0000313" key="1">
    <source>
        <dbReference type="EMBL" id="QDU25580.1"/>
    </source>
</evidence>
<name>A0A517Y5U4_9BACT</name>